<comment type="subcellular location">
    <subcellularLocation>
        <location evidence="2 10">Endoplasmic reticulum membrane</location>
        <topology evidence="2 10">Single-pass type I membrane protein</topology>
    </subcellularLocation>
</comment>
<dbReference type="InterPro" id="IPR007676">
    <property type="entry name" value="Ribophorin_I"/>
</dbReference>
<organism evidence="12 13">
    <name type="scientific">Reticulomyxa filosa</name>
    <dbReference type="NCBI Taxonomy" id="46433"/>
    <lineage>
        <taxon>Eukaryota</taxon>
        <taxon>Sar</taxon>
        <taxon>Rhizaria</taxon>
        <taxon>Retaria</taxon>
        <taxon>Foraminifera</taxon>
        <taxon>Monothalamids</taxon>
        <taxon>Reticulomyxidae</taxon>
        <taxon>Reticulomyxa</taxon>
    </lineage>
</organism>
<evidence type="ECO:0000256" key="4">
    <source>
        <dbReference type="ARBA" id="ARBA00008905"/>
    </source>
</evidence>
<feature type="non-terminal residue" evidence="12">
    <location>
        <position position="1"/>
    </location>
</feature>
<evidence type="ECO:0000256" key="7">
    <source>
        <dbReference type="ARBA" id="ARBA00022824"/>
    </source>
</evidence>
<comment type="caution">
    <text evidence="12">The sequence shown here is derived from an EMBL/GenBank/DDBJ whole genome shotgun (WGS) entry which is preliminary data.</text>
</comment>
<dbReference type="AlphaFoldDB" id="X6NQM6"/>
<dbReference type="GO" id="GO:0018279">
    <property type="term" value="P:protein N-linked glycosylation via asparagine"/>
    <property type="evidence" value="ECO:0007669"/>
    <property type="project" value="TreeGrafter"/>
</dbReference>
<reference evidence="12 13" key="1">
    <citation type="journal article" date="2013" name="Curr. Biol.">
        <title>The Genome of the Foraminiferan Reticulomyxa filosa.</title>
        <authorList>
            <person name="Glockner G."/>
            <person name="Hulsmann N."/>
            <person name="Schleicher M."/>
            <person name="Noegel A.A."/>
            <person name="Eichinger L."/>
            <person name="Gallinger C."/>
            <person name="Pawlowski J."/>
            <person name="Sierra R."/>
            <person name="Euteneuer U."/>
            <person name="Pillet L."/>
            <person name="Moustafa A."/>
            <person name="Platzer M."/>
            <person name="Groth M."/>
            <person name="Szafranski K."/>
            <person name="Schliwa M."/>
        </authorList>
    </citation>
    <scope>NUCLEOTIDE SEQUENCE [LARGE SCALE GENOMIC DNA]</scope>
</reference>
<dbReference type="Proteomes" id="UP000023152">
    <property type="component" value="Unassembled WGS sequence"/>
</dbReference>
<evidence type="ECO:0000256" key="1">
    <source>
        <dbReference type="ARBA" id="ARBA00002791"/>
    </source>
</evidence>
<comment type="subunit">
    <text evidence="10">Component of the oligosaccharyltransferase (OST) complex.</text>
</comment>
<keyword evidence="13" id="KW-1185">Reference proteome</keyword>
<feature type="compositionally biased region" description="Basic residues" evidence="11">
    <location>
        <begin position="222"/>
        <end position="231"/>
    </location>
</feature>
<dbReference type="OrthoDB" id="1660801at2759"/>
<evidence type="ECO:0000256" key="5">
    <source>
        <dbReference type="ARBA" id="ARBA00022692"/>
    </source>
</evidence>
<dbReference type="PANTHER" id="PTHR21049:SF0">
    <property type="entry name" value="DOLICHYL-DIPHOSPHOOLIGOSACCHARIDE--PROTEIN GLYCOSYLTRANSFERASE SUBUNIT 1"/>
    <property type="match status" value="1"/>
</dbReference>
<keyword evidence="8 10" id="KW-1133">Transmembrane helix</keyword>
<comment type="function">
    <text evidence="1 10">Subunit of the oligosaccharyl transferase (OST) complex that catalyzes the initial transfer of a defined glycan (Glc(3)Man(9)GlcNAc(2) in eukaryotes) from the lipid carrier dolichol-pyrophosphate to an asparagine residue within an Asn-X-Ser/Thr consensus motif in nascent polypeptide chains, the first step in protein N-glycosylation. N-glycosylation occurs cotranslationally and the complex associates with the Sec61 complex at the channel-forming translocon complex that mediates protein translocation across the endoplasmic reticulum (ER). All subunits are required for a maximal enzyme activity.</text>
</comment>
<keyword evidence="5 10" id="KW-0812">Transmembrane</keyword>
<evidence type="ECO:0000313" key="12">
    <source>
        <dbReference type="EMBL" id="ETO28595.1"/>
    </source>
</evidence>
<evidence type="ECO:0000256" key="8">
    <source>
        <dbReference type="ARBA" id="ARBA00022989"/>
    </source>
</evidence>
<dbReference type="EMBL" id="ASPP01006578">
    <property type="protein sequence ID" value="ETO28595.1"/>
    <property type="molecule type" value="Genomic_DNA"/>
</dbReference>
<evidence type="ECO:0000313" key="13">
    <source>
        <dbReference type="Proteomes" id="UP000023152"/>
    </source>
</evidence>
<keyword evidence="6" id="KW-0732">Signal</keyword>
<evidence type="ECO:0000256" key="10">
    <source>
        <dbReference type="RuleBase" id="RU361143"/>
    </source>
</evidence>
<protein>
    <recommendedName>
        <fullName evidence="10">Dolichyl-diphosphooligosaccharide--protein glycosyltransferase subunit 1</fullName>
    </recommendedName>
</protein>
<dbReference type="UniPathway" id="UPA00378"/>
<evidence type="ECO:0000256" key="11">
    <source>
        <dbReference type="SAM" id="MobiDB-lite"/>
    </source>
</evidence>
<evidence type="ECO:0000256" key="3">
    <source>
        <dbReference type="ARBA" id="ARBA00004922"/>
    </source>
</evidence>
<evidence type="ECO:0000256" key="6">
    <source>
        <dbReference type="ARBA" id="ARBA00022729"/>
    </source>
</evidence>
<comment type="similarity">
    <text evidence="4 10">Belongs to the OST1 family.</text>
</comment>
<dbReference type="Pfam" id="PF04597">
    <property type="entry name" value="Ribophorin_I"/>
    <property type="match status" value="1"/>
</dbReference>
<evidence type="ECO:0000256" key="2">
    <source>
        <dbReference type="ARBA" id="ARBA00004115"/>
    </source>
</evidence>
<name>X6NQM6_RETFI</name>
<dbReference type="PANTHER" id="PTHR21049">
    <property type="entry name" value="RIBOPHORIN I"/>
    <property type="match status" value="1"/>
</dbReference>
<keyword evidence="9 10" id="KW-0472">Membrane</keyword>
<feature type="compositionally biased region" description="Polar residues" evidence="11">
    <location>
        <begin position="239"/>
        <end position="261"/>
    </location>
</feature>
<feature type="transmembrane region" description="Helical" evidence="10">
    <location>
        <begin position="171"/>
        <end position="193"/>
    </location>
</feature>
<feature type="region of interest" description="Disordered" evidence="11">
    <location>
        <begin position="222"/>
        <end position="275"/>
    </location>
</feature>
<dbReference type="GO" id="GO:0008250">
    <property type="term" value="C:oligosaccharyltransferase complex"/>
    <property type="evidence" value="ECO:0007669"/>
    <property type="project" value="UniProtKB-UniRule"/>
</dbReference>
<accession>X6NQM6</accession>
<proteinExistence type="inferred from homology"/>
<sequence>VMNKDPSVVTQLRATLPRNAYGTYYVDRIGNISTSHFRQGPKQSYLEIKPRYPLYGGWKTDFTIGYGVPSQDLITFDTDTYVHTLNLSFGIPFREPVTDLLTTKIALPEGAYDVQIDCPFEIDQEPISRRYTYLDTGLFGGRPLITFHKHNVISLHDEYYQVRYKYDHLRVYYKLILLVGGFFLFFLFIIVILRINPSLDRFFFSCRCYLYASFNFLKKKGGAGRGPKKKRGGDFVFENSPNTKGNVARTSKCNSAVPSTEQPKDAKDTKDTKDTKDAKAILASISRNDPVESIIQKLREAQNASKDTPLANRLKKEIKKFRKDANDKKKIGDLVDALTKLQ</sequence>
<evidence type="ECO:0000256" key="9">
    <source>
        <dbReference type="ARBA" id="ARBA00023136"/>
    </source>
</evidence>
<keyword evidence="7 10" id="KW-0256">Endoplasmic reticulum</keyword>
<gene>
    <name evidence="12" type="ORF">RFI_08539</name>
</gene>
<feature type="compositionally biased region" description="Basic and acidic residues" evidence="11">
    <location>
        <begin position="262"/>
        <end position="275"/>
    </location>
</feature>
<comment type="pathway">
    <text evidence="3 10">Protein modification; protein glycosylation.</text>
</comment>